<dbReference type="EMBL" id="SRLO01000142">
    <property type="protein sequence ID" value="TNN72096.1"/>
    <property type="molecule type" value="Genomic_DNA"/>
</dbReference>
<reference evidence="1 2" key="1">
    <citation type="submission" date="2019-03" db="EMBL/GenBank/DDBJ databases">
        <title>First draft genome of Liparis tanakae, snailfish: a comprehensive survey of snailfish specific genes.</title>
        <authorList>
            <person name="Kim W."/>
            <person name="Song I."/>
            <person name="Jeong J.-H."/>
            <person name="Kim D."/>
            <person name="Kim S."/>
            <person name="Ryu S."/>
            <person name="Song J.Y."/>
            <person name="Lee S.K."/>
        </authorList>
    </citation>
    <scope>NUCLEOTIDE SEQUENCE [LARGE SCALE GENOMIC DNA]</scope>
    <source>
        <tissue evidence="1">Muscle</tissue>
    </source>
</reference>
<evidence type="ECO:0000313" key="2">
    <source>
        <dbReference type="Proteomes" id="UP000314294"/>
    </source>
</evidence>
<dbReference type="Proteomes" id="UP000314294">
    <property type="component" value="Unassembled WGS sequence"/>
</dbReference>
<comment type="caution">
    <text evidence="1">The sequence shown here is derived from an EMBL/GenBank/DDBJ whole genome shotgun (WGS) entry which is preliminary data.</text>
</comment>
<name>A0A4Z2I1Z2_9TELE</name>
<sequence length="95" mass="10853">MMLLSQRGVAYTLKGVSNAPYMPDVYDARRVTLSLFARLKRINMLQVVLPLAFTCPTICQRQKLLFVLEEQPPSDCFTSHSNGLFFLYRKPPDSP</sequence>
<protein>
    <submittedName>
        <fullName evidence="1">Uncharacterized protein</fullName>
    </submittedName>
</protein>
<evidence type="ECO:0000313" key="1">
    <source>
        <dbReference type="EMBL" id="TNN72096.1"/>
    </source>
</evidence>
<dbReference type="AlphaFoldDB" id="A0A4Z2I1Z2"/>
<accession>A0A4Z2I1Z2</accession>
<proteinExistence type="predicted"/>
<keyword evidence="2" id="KW-1185">Reference proteome</keyword>
<organism evidence="1 2">
    <name type="scientific">Liparis tanakae</name>
    <name type="common">Tanaka's snailfish</name>
    <dbReference type="NCBI Taxonomy" id="230148"/>
    <lineage>
        <taxon>Eukaryota</taxon>
        <taxon>Metazoa</taxon>
        <taxon>Chordata</taxon>
        <taxon>Craniata</taxon>
        <taxon>Vertebrata</taxon>
        <taxon>Euteleostomi</taxon>
        <taxon>Actinopterygii</taxon>
        <taxon>Neopterygii</taxon>
        <taxon>Teleostei</taxon>
        <taxon>Neoteleostei</taxon>
        <taxon>Acanthomorphata</taxon>
        <taxon>Eupercaria</taxon>
        <taxon>Perciformes</taxon>
        <taxon>Cottioidei</taxon>
        <taxon>Cottales</taxon>
        <taxon>Liparidae</taxon>
        <taxon>Liparis</taxon>
    </lineage>
</organism>
<gene>
    <name evidence="1" type="ORF">EYF80_017673</name>
</gene>